<dbReference type="Gene3D" id="3.30.830.10">
    <property type="entry name" value="Metalloenzyme, LuxS/M16 peptidase-like"/>
    <property type="match status" value="2"/>
</dbReference>
<dbReference type="RefSeq" id="WP_129605208.1">
    <property type="nucleotide sequence ID" value="NZ_PRLL01000023.1"/>
</dbReference>
<evidence type="ECO:0000256" key="2">
    <source>
        <dbReference type="ARBA" id="ARBA00022670"/>
    </source>
</evidence>
<keyword evidence="3" id="KW-0378">Hydrolase</keyword>
<evidence type="ECO:0000313" key="9">
    <source>
        <dbReference type="Proteomes" id="UP001191004"/>
    </source>
</evidence>
<dbReference type="InterPro" id="IPR050626">
    <property type="entry name" value="Peptidase_M16"/>
</dbReference>
<organism evidence="8 9">
    <name type="scientific">Candidatus Nanosyncoccus nanoralicus</name>
    <dbReference type="NCBI Taxonomy" id="2171996"/>
    <lineage>
        <taxon>Bacteria</taxon>
        <taxon>Candidatus Saccharimonadota</taxon>
        <taxon>Candidatus Nanosyncoccalia</taxon>
        <taxon>Candidatus Nanosyncoccales</taxon>
        <taxon>Candidatus Nanosyncoccaceae</taxon>
        <taxon>Candidatus Nanosyncoccus</taxon>
    </lineage>
</organism>
<comment type="similarity">
    <text evidence="1">Belongs to the peptidase M16 family.</text>
</comment>
<keyword evidence="9" id="KW-1185">Reference proteome</keyword>
<feature type="domain" description="Peptidase M16 C-terminal" evidence="7">
    <location>
        <begin position="168"/>
        <end position="340"/>
    </location>
</feature>
<reference evidence="8 9" key="1">
    <citation type="journal article" date="2018" name="bioRxiv">
        <title>Evidence of independent acquisition and adaption of ultra-small bacteria to human hosts across the highly diverse yet reduced genomes of the phylum Saccharibacteria.</title>
        <authorList>
            <person name="McLean J.S."/>
            <person name="Bor B."/>
            <person name="To T.T."/>
            <person name="Liu Q."/>
            <person name="Kearns K.A."/>
            <person name="Solden L.M."/>
            <person name="Wrighton K.C."/>
            <person name="He X."/>
            <person name="Shi W."/>
        </authorList>
    </citation>
    <scope>NUCLEOTIDE SEQUENCE [LARGE SCALE GENOMIC DNA]</scope>
    <source>
        <strain evidence="8 9">TM7_KMM_G3_1_HOT_351</strain>
    </source>
</reference>
<gene>
    <name evidence="8" type="ORF">G3KMM_00513</name>
</gene>
<evidence type="ECO:0000259" key="6">
    <source>
        <dbReference type="Pfam" id="PF00675"/>
    </source>
</evidence>
<evidence type="ECO:0000259" key="7">
    <source>
        <dbReference type="Pfam" id="PF05193"/>
    </source>
</evidence>
<evidence type="ECO:0000313" key="8">
    <source>
        <dbReference type="EMBL" id="RYC73195.1"/>
    </source>
</evidence>
<evidence type="ECO:0008006" key="10">
    <source>
        <dbReference type="Google" id="ProtNLM"/>
    </source>
</evidence>
<accession>A0ABY0FJH1</accession>
<evidence type="ECO:0000256" key="1">
    <source>
        <dbReference type="ARBA" id="ARBA00007261"/>
    </source>
</evidence>
<dbReference type="Pfam" id="PF05193">
    <property type="entry name" value="Peptidase_M16_C"/>
    <property type="match status" value="1"/>
</dbReference>
<evidence type="ECO:0000256" key="3">
    <source>
        <dbReference type="ARBA" id="ARBA00022801"/>
    </source>
</evidence>
<sequence length="423" mass="48287">MKHFVEEIELKNGARGLLIDVPGASVMNIKVQFRGGMRFAKTPDLYEIAHVVEHLSFGANSVFPDEQAYEADFTKNGAYHNAWTSDYSVCYEAECADFEWERILNLERIAITSPKFNEDELRSEKGNVKAELTGYMNDYARLLWPRLQKAIGEDVPNLKERLATINNIELKDIREHYRRTHTAKNMRFIIAGQIKHRKKEILRNLEDWDLKEGKRFEIPKDKLHSSPAILVKRKDASNITFGFSMVTPRRLSSQETQAMGALNHILNGTMSSRIFGQARKRGLVYGMGSGINSSKHYSSWDFDGEVNLETADELFSLIQIEMVKALNGEISDEEIEAVKTYAQGRYQMGAQTVSQISDYYTDDYFMTEKFELYDDFPQIIKEINKPSIVELAREFAGSGIHAFVTVGSVEKSVINQLAESLNF</sequence>
<dbReference type="PANTHER" id="PTHR43690">
    <property type="entry name" value="NARDILYSIN"/>
    <property type="match status" value="1"/>
</dbReference>
<keyword evidence="5" id="KW-0482">Metalloprotease</keyword>
<comment type="caution">
    <text evidence="8">The sequence shown here is derived from an EMBL/GenBank/DDBJ whole genome shotgun (WGS) entry which is preliminary data.</text>
</comment>
<dbReference type="Proteomes" id="UP001191004">
    <property type="component" value="Unassembled WGS sequence"/>
</dbReference>
<evidence type="ECO:0000256" key="4">
    <source>
        <dbReference type="ARBA" id="ARBA00022833"/>
    </source>
</evidence>
<dbReference type="PANTHER" id="PTHR43690:SF17">
    <property type="entry name" value="PROTEIN YHJJ"/>
    <property type="match status" value="1"/>
</dbReference>
<protein>
    <recommendedName>
        <fullName evidence="10">Insulinase family protein</fullName>
    </recommendedName>
</protein>
<reference evidence="8 9" key="2">
    <citation type="journal article" date="2020" name="Cell Rep.">
        <title>Acquisition and Adaptation of Ultra-small Parasitic Reduced Genome Bacteria to Mammalian Hosts.</title>
        <authorList>
            <person name="McLean J.S."/>
            <person name="Bor B."/>
            <person name="Kerns K.A."/>
            <person name="Liu Q."/>
            <person name="To T.T."/>
            <person name="Solden L."/>
            <person name="Hendrickson E.L."/>
            <person name="Wrighton K."/>
            <person name="Shi W."/>
            <person name="He X."/>
        </authorList>
    </citation>
    <scope>NUCLEOTIDE SEQUENCE [LARGE SCALE GENOMIC DNA]</scope>
    <source>
        <strain evidence="8 9">TM7_KMM_G3_1_HOT_351</strain>
    </source>
</reference>
<dbReference type="InterPro" id="IPR007863">
    <property type="entry name" value="Peptidase_M16_C"/>
</dbReference>
<proteinExistence type="inferred from homology"/>
<dbReference type="EMBL" id="PRLL01000023">
    <property type="protein sequence ID" value="RYC73195.1"/>
    <property type="molecule type" value="Genomic_DNA"/>
</dbReference>
<evidence type="ECO:0000256" key="5">
    <source>
        <dbReference type="ARBA" id="ARBA00023049"/>
    </source>
</evidence>
<dbReference type="InterPro" id="IPR011765">
    <property type="entry name" value="Pept_M16_N"/>
</dbReference>
<feature type="domain" description="Peptidase M16 N-terminal" evidence="6">
    <location>
        <begin position="22"/>
        <end position="146"/>
    </location>
</feature>
<dbReference type="InterPro" id="IPR011249">
    <property type="entry name" value="Metalloenz_LuxS/M16"/>
</dbReference>
<name>A0ABY0FJH1_9BACT</name>
<dbReference type="SUPFAM" id="SSF63411">
    <property type="entry name" value="LuxS/MPP-like metallohydrolase"/>
    <property type="match status" value="2"/>
</dbReference>
<keyword evidence="2" id="KW-0645">Protease</keyword>
<dbReference type="Pfam" id="PF00675">
    <property type="entry name" value="Peptidase_M16"/>
    <property type="match status" value="1"/>
</dbReference>
<keyword evidence="4" id="KW-0862">Zinc</keyword>